<dbReference type="InterPro" id="IPR020084">
    <property type="entry name" value="NUDIX_hydrolase_CS"/>
</dbReference>
<dbReference type="SUPFAM" id="SSF55811">
    <property type="entry name" value="Nudix"/>
    <property type="match status" value="1"/>
</dbReference>
<dbReference type="PANTHER" id="PTHR11839:SF18">
    <property type="entry name" value="NUDIX HYDROLASE DOMAIN-CONTAINING PROTEIN"/>
    <property type="match status" value="1"/>
</dbReference>
<dbReference type="PANTHER" id="PTHR11839">
    <property type="entry name" value="UDP/ADP-SUGAR PYROPHOSPHATASE"/>
    <property type="match status" value="1"/>
</dbReference>
<evidence type="ECO:0000256" key="1">
    <source>
        <dbReference type="ARBA" id="ARBA00001946"/>
    </source>
</evidence>
<reference evidence="4 5" key="1">
    <citation type="submission" date="2017-12" db="EMBL/GenBank/DDBJ databases">
        <title>Phylogenetic diversity of female urinary microbiome.</title>
        <authorList>
            <person name="Thomas-White K."/>
            <person name="Wolfe A.J."/>
        </authorList>
    </citation>
    <scope>NUCLEOTIDE SEQUENCE [LARGE SCALE GENOMIC DNA]</scope>
    <source>
        <strain evidence="4 5">UMB0064</strain>
    </source>
</reference>
<evidence type="ECO:0000259" key="3">
    <source>
        <dbReference type="PROSITE" id="PS51462"/>
    </source>
</evidence>
<organism evidence="4 5">
    <name type="scientific">Alloscardovia omnicolens</name>
    <dbReference type="NCBI Taxonomy" id="419015"/>
    <lineage>
        <taxon>Bacteria</taxon>
        <taxon>Bacillati</taxon>
        <taxon>Actinomycetota</taxon>
        <taxon>Actinomycetes</taxon>
        <taxon>Bifidobacteriales</taxon>
        <taxon>Bifidobacteriaceae</taxon>
        <taxon>Alloscardovia</taxon>
    </lineage>
</organism>
<dbReference type="PROSITE" id="PS00893">
    <property type="entry name" value="NUDIX_BOX"/>
    <property type="match status" value="1"/>
</dbReference>
<dbReference type="RefSeq" id="WP_101541457.1">
    <property type="nucleotide sequence ID" value="NZ_JASODL010000003.1"/>
</dbReference>
<gene>
    <name evidence="4" type="ORF">CYJ32_05770</name>
</gene>
<evidence type="ECO:0000256" key="2">
    <source>
        <dbReference type="ARBA" id="ARBA00022801"/>
    </source>
</evidence>
<name>A0A2I1M4E8_9BIFI</name>
<dbReference type="CDD" id="cd03424">
    <property type="entry name" value="NUDIX_ADPRase_Nudt5_UGPPase_Nudt14"/>
    <property type="match status" value="1"/>
</dbReference>
<dbReference type="GO" id="GO:0005829">
    <property type="term" value="C:cytosol"/>
    <property type="evidence" value="ECO:0007669"/>
    <property type="project" value="TreeGrafter"/>
</dbReference>
<dbReference type="AlphaFoldDB" id="A0A2I1M4E8"/>
<dbReference type="Proteomes" id="UP000242263">
    <property type="component" value="Unassembled WGS sequence"/>
</dbReference>
<keyword evidence="2" id="KW-0378">Hydrolase</keyword>
<comment type="caution">
    <text evidence="4">The sequence shown here is derived from an EMBL/GenBank/DDBJ whole genome shotgun (WGS) entry which is preliminary data.</text>
</comment>
<dbReference type="InterPro" id="IPR015797">
    <property type="entry name" value="NUDIX_hydrolase-like_dom_sf"/>
</dbReference>
<dbReference type="InterPro" id="IPR000086">
    <property type="entry name" value="NUDIX_hydrolase_dom"/>
</dbReference>
<dbReference type="PROSITE" id="PS51462">
    <property type="entry name" value="NUDIX"/>
    <property type="match status" value="1"/>
</dbReference>
<dbReference type="EMBL" id="PKGU01000003">
    <property type="protein sequence ID" value="PKZ15003.1"/>
    <property type="molecule type" value="Genomic_DNA"/>
</dbReference>
<comment type="cofactor">
    <cofactor evidence="1">
        <name>Mg(2+)</name>
        <dbReference type="ChEBI" id="CHEBI:18420"/>
    </cofactor>
</comment>
<feature type="domain" description="Nudix hydrolase" evidence="3">
    <location>
        <begin position="49"/>
        <end position="186"/>
    </location>
</feature>
<evidence type="ECO:0000313" key="5">
    <source>
        <dbReference type="Proteomes" id="UP000242263"/>
    </source>
</evidence>
<dbReference type="GO" id="GO:0006753">
    <property type="term" value="P:nucleoside phosphate metabolic process"/>
    <property type="evidence" value="ECO:0007669"/>
    <property type="project" value="TreeGrafter"/>
</dbReference>
<evidence type="ECO:0000313" key="4">
    <source>
        <dbReference type="EMBL" id="PKZ15003.1"/>
    </source>
</evidence>
<proteinExistence type="predicted"/>
<dbReference type="Gene3D" id="3.90.79.10">
    <property type="entry name" value="Nucleoside Triphosphate Pyrophosphohydrolase"/>
    <property type="match status" value="1"/>
</dbReference>
<dbReference type="GO" id="GO:0019693">
    <property type="term" value="P:ribose phosphate metabolic process"/>
    <property type="evidence" value="ECO:0007669"/>
    <property type="project" value="TreeGrafter"/>
</dbReference>
<dbReference type="Pfam" id="PF00293">
    <property type="entry name" value="NUDIX"/>
    <property type="match status" value="1"/>
</dbReference>
<sequence>MPSYIPLQEVSRNTVFRETGGADFSVTEVKTVVRSTGERAQFNVVSVKNGTPGVVTLVRSADGRFLLGKHWRVSINQFAWEFPRGMGEDGEDIIHTAVREVEEETGISRQEFAREPVCIQLIYPDSGLQSTRVGVVDILLKEPCEYYQSSEDGDWELSGGVLWATRDELTDMIVKSQITDGITLSALCVWDGHNY</sequence>
<protein>
    <recommendedName>
        <fullName evidence="3">Nudix hydrolase domain-containing protein</fullName>
    </recommendedName>
</protein>
<dbReference type="GO" id="GO:0016787">
    <property type="term" value="F:hydrolase activity"/>
    <property type="evidence" value="ECO:0007669"/>
    <property type="project" value="UniProtKB-KW"/>
</dbReference>
<accession>A0A2I1M4E8</accession>